<dbReference type="GO" id="GO:0000981">
    <property type="term" value="F:DNA-binding transcription factor activity, RNA polymerase II-specific"/>
    <property type="evidence" value="ECO:0007669"/>
    <property type="project" value="TreeGrafter"/>
</dbReference>
<feature type="region of interest" description="Disordered" evidence="7">
    <location>
        <begin position="323"/>
        <end position="359"/>
    </location>
</feature>
<protein>
    <recommendedName>
        <fullName evidence="8">GATA-type domain-containing protein</fullName>
    </recommendedName>
</protein>
<keyword evidence="10" id="KW-1185">Reference proteome</keyword>
<dbReference type="SMART" id="SM00401">
    <property type="entry name" value="ZnF_GATA"/>
    <property type="match status" value="2"/>
</dbReference>
<dbReference type="SUPFAM" id="SSF57716">
    <property type="entry name" value="Glucocorticoid receptor-like (DNA-binding domain)"/>
    <property type="match status" value="2"/>
</dbReference>
<dbReference type="GO" id="GO:0000122">
    <property type="term" value="P:negative regulation of transcription by RNA polymerase II"/>
    <property type="evidence" value="ECO:0007669"/>
    <property type="project" value="TreeGrafter"/>
</dbReference>
<evidence type="ECO:0000256" key="5">
    <source>
        <dbReference type="ARBA" id="ARBA00023242"/>
    </source>
</evidence>
<dbReference type="InterPro" id="IPR039355">
    <property type="entry name" value="Transcription_factor_GATA"/>
</dbReference>
<keyword evidence="4" id="KW-0862">Zinc</keyword>
<evidence type="ECO:0000256" key="6">
    <source>
        <dbReference type="PROSITE-ProRule" id="PRU00094"/>
    </source>
</evidence>
<feature type="region of interest" description="Disordered" evidence="7">
    <location>
        <begin position="41"/>
        <end position="62"/>
    </location>
</feature>
<feature type="compositionally biased region" description="Low complexity" evidence="7">
    <location>
        <begin position="41"/>
        <end position="61"/>
    </location>
</feature>
<evidence type="ECO:0000256" key="7">
    <source>
        <dbReference type="SAM" id="MobiDB-lite"/>
    </source>
</evidence>
<keyword evidence="5" id="KW-0539">Nucleus</keyword>
<dbReference type="PANTHER" id="PTHR10071">
    <property type="entry name" value="TRANSCRIPTION FACTOR GATA FAMILY MEMBER"/>
    <property type="match status" value="1"/>
</dbReference>
<dbReference type="InterPro" id="IPR013088">
    <property type="entry name" value="Znf_NHR/GATA"/>
</dbReference>
<organism evidence="9 10">
    <name type="scientific">Bifiguratus adelaidae</name>
    <dbReference type="NCBI Taxonomy" id="1938954"/>
    <lineage>
        <taxon>Eukaryota</taxon>
        <taxon>Fungi</taxon>
        <taxon>Fungi incertae sedis</taxon>
        <taxon>Mucoromycota</taxon>
        <taxon>Mucoromycotina</taxon>
        <taxon>Endogonomycetes</taxon>
        <taxon>Endogonales</taxon>
        <taxon>Endogonales incertae sedis</taxon>
        <taxon>Bifiguratus</taxon>
    </lineage>
</organism>
<feature type="region of interest" description="Disordered" evidence="7">
    <location>
        <begin position="409"/>
        <end position="435"/>
    </location>
</feature>
<feature type="domain" description="GATA-type" evidence="8">
    <location>
        <begin position="158"/>
        <end position="214"/>
    </location>
</feature>
<dbReference type="GO" id="GO:0045944">
    <property type="term" value="P:positive regulation of transcription by RNA polymerase II"/>
    <property type="evidence" value="ECO:0007669"/>
    <property type="project" value="TreeGrafter"/>
</dbReference>
<dbReference type="Pfam" id="PF00320">
    <property type="entry name" value="GATA"/>
    <property type="match status" value="2"/>
</dbReference>
<proteinExistence type="predicted"/>
<feature type="region of interest" description="Disordered" evidence="7">
    <location>
        <begin position="244"/>
        <end position="286"/>
    </location>
</feature>
<evidence type="ECO:0000256" key="4">
    <source>
        <dbReference type="ARBA" id="ARBA00022833"/>
    </source>
</evidence>
<gene>
    <name evidence="9" type="ORF">BZG36_02430</name>
</gene>
<dbReference type="PRINTS" id="PR00619">
    <property type="entry name" value="GATAZNFINGER"/>
</dbReference>
<accession>A0A261Y3N7</accession>
<dbReference type="AlphaFoldDB" id="A0A261Y3N7"/>
<comment type="subcellular location">
    <subcellularLocation>
        <location evidence="1">Nucleus</location>
    </subcellularLocation>
</comment>
<comment type="caution">
    <text evidence="9">The sequence shown here is derived from an EMBL/GenBank/DDBJ whole genome shotgun (WGS) entry which is preliminary data.</text>
</comment>
<sequence>MAALDIELRDGLGIQRMDYDVWDQFGDASVPELSRSSFSFSTSPSVSNSSLPSPTISSASSHEVASPGMEVYGFEDMGISDYDVHIDMSMGLQDRNDNHIDQEHLALADVVVSDGTSSLFNLSHITGVEVGQESGVESKTISKPGSVLVNKKSTGTRKPRDIKCFNCGVDKTPLWRRTPDRKHSLCNACGLYYKQYNQHRPLNIRSKRNLVNENPSLENATLTTEQMQAQVLAYVKQQKRKTESAMDEALEVSTGDVKRPKSEPTSPVLLSASEGHASDESPSTQCANCAQTQTPLWRKDDKGQSICNACGLYARLHQRQRPVAMRKTGIQRRRRGAAEGEDESQLDQSEGDETSADGVPMLSTLAGLNANLATALQNLRSGNSLVIPHDQPASNPLLSFLLQNALQKQMANTSSEADSSTDSTPHIHPEPVSEPARIRTPSLTIPNNTENDTVKGLANQFDDIRFRQLIAGMSRDQLLAFLGMLERRCDIIRHALAQDDHTPAGLGDWVREDAVEC</sequence>
<feature type="domain" description="GATA-type" evidence="8">
    <location>
        <begin position="280"/>
        <end position="333"/>
    </location>
</feature>
<evidence type="ECO:0000256" key="2">
    <source>
        <dbReference type="ARBA" id="ARBA00022723"/>
    </source>
</evidence>
<dbReference type="GO" id="GO:0005634">
    <property type="term" value="C:nucleus"/>
    <property type="evidence" value="ECO:0007669"/>
    <property type="project" value="UniProtKB-SubCell"/>
</dbReference>
<evidence type="ECO:0000313" key="9">
    <source>
        <dbReference type="EMBL" id="OZJ05211.1"/>
    </source>
</evidence>
<reference evidence="9 10" key="1">
    <citation type="journal article" date="2017" name="Mycologia">
        <title>Bifiguratus adelaidae, gen. et sp. nov., a new member of Mucoromycotina in endophytic and soil-dwelling habitats.</title>
        <authorList>
            <person name="Torres-Cruz T.J."/>
            <person name="Billingsley Tobias T.L."/>
            <person name="Almatruk M."/>
            <person name="Hesse C."/>
            <person name="Kuske C.R."/>
            <person name="Desiro A."/>
            <person name="Benucci G.M."/>
            <person name="Bonito G."/>
            <person name="Stajich J.E."/>
            <person name="Dunlap C."/>
            <person name="Arnold A.E."/>
            <person name="Porras-Alfaro A."/>
        </authorList>
    </citation>
    <scope>NUCLEOTIDE SEQUENCE [LARGE SCALE GENOMIC DNA]</scope>
    <source>
        <strain evidence="9 10">AZ0501</strain>
    </source>
</reference>
<dbReference type="GO" id="GO:0000978">
    <property type="term" value="F:RNA polymerase II cis-regulatory region sequence-specific DNA binding"/>
    <property type="evidence" value="ECO:0007669"/>
    <property type="project" value="TreeGrafter"/>
</dbReference>
<feature type="compositionally biased region" description="Acidic residues" evidence="7">
    <location>
        <begin position="339"/>
        <end position="355"/>
    </location>
</feature>
<dbReference type="PROSITE" id="PS50114">
    <property type="entry name" value="GATA_ZN_FINGER_2"/>
    <property type="match status" value="2"/>
</dbReference>
<dbReference type="CDD" id="cd00202">
    <property type="entry name" value="ZnF_GATA"/>
    <property type="match status" value="2"/>
</dbReference>
<dbReference type="Gene3D" id="3.30.50.10">
    <property type="entry name" value="Erythroid Transcription Factor GATA-1, subunit A"/>
    <property type="match status" value="2"/>
</dbReference>
<feature type="compositionally biased region" description="Low complexity" evidence="7">
    <location>
        <begin position="413"/>
        <end position="424"/>
    </location>
</feature>
<keyword evidence="3 6" id="KW-0863">Zinc-finger</keyword>
<dbReference type="OrthoDB" id="515401at2759"/>
<dbReference type="EMBL" id="MVBO01000020">
    <property type="protein sequence ID" value="OZJ05211.1"/>
    <property type="molecule type" value="Genomic_DNA"/>
</dbReference>
<dbReference type="PROSITE" id="PS00344">
    <property type="entry name" value="GATA_ZN_FINGER_1"/>
    <property type="match status" value="1"/>
</dbReference>
<dbReference type="Proteomes" id="UP000242875">
    <property type="component" value="Unassembled WGS sequence"/>
</dbReference>
<dbReference type="PANTHER" id="PTHR10071:SF281">
    <property type="entry name" value="BOX A-BINDING FACTOR-RELATED"/>
    <property type="match status" value="1"/>
</dbReference>
<evidence type="ECO:0000256" key="1">
    <source>
        <dbReference type="ARBA" id="ARBA00004123"/>
    </source>
</evidence>
<evidence type="ECO:0000259" key="8">
    <source>
        <dbReference type="PROSITE" id="PS50114"/>
    </source>
</evidence>
<evidence type="ECO:0000256" key="3">
    <source>
        <dbReference type="ARBA" id="ARBA00022771"/>
    </source>
</evidence>
<keyword evidence="2" id="KW-0479">Metal-binding</keyword>
<evidence type="ECO:0000313" key="10">
    <source>
        <dbReference type="Proteomes" id="UP000242875"/>
    </source>
</evidence>
<name>A0A261Y3N7_9FUNG</name>
<dbReference type="InterPro" id="IPR000679">
    <property type="entry name" value="Znf_GATA"/>
</dbReference>
<dbReference type="GO" id="GO:0008270">
    <property type="term" value="F:zinc ion binding"/>
    <property type="evidence" value="ECO:0007669"/>
    <property type="project" value="UniProtKB-KW"/>
</dbReference>